<evidence type="ECO:0000313" key="1">
    <source>
        <dbReference type="EMBL" id="KAL3582824.1"/>
    </source>
</evidence>
<name>A0ACC4BW07_POPAL</name>
<comment type="caution">
    <text evidence="1">The sequence shown here is derived from an EMBL/GenBank/DDBJ whole genome shotgun (WGS) entry which is preliminary data.</text>
</comment>
<dbReference type="Proteomes" id="UP000309997">
    <property type="component" value="Unassembled WGS sequence"/>
</dbReference>
<dbReference type="EMBL" id="RCHU02000008">
    <property type="protein sequence ID" value="KAL3582824.1"/>
    <property type="molecule type" value="Genomic_DNA"/>
</dbReference>
<accession>A0ACC4BW07</accession>
<proteinExistence type="predicted"/>
<organism evidence="1 2">
    <name type="scientific">Populus alba</name>
    <name type="common">White poplar</name>
    <dbReference type="NCBI Taxonomy" id="43335"/>
    <lineage>
        <taxon>Eukaryota</taxon>
        <taxon>Viridiplantae</taxon>
        <taxon>Streptophyta</taxon>
        <taxon>Embryophyta</taxon>
        <taxon>Tracheophyta</taxon>
        <taxon>Spermatophyta</taxon>
        <taxon>Magnoliopsida</taxon>
        <taxon>eudicotyledons</taxon>
        <taxon>Gunneridae</taxon>
        <taxon>Pentapetalae</taxon>
        <taxon>rosids</taxon>
        <taxon>fabids</taxon>
        <taxon>Malpighiales</taxon>
        <taxon>Salicaceae</taxon>
        <taxon>Saliceae</taxon>
        <taxon>Populus</taxon>
    </lineage>
</organism>
<sequence>MAAFVIKSLLSQITVKHSPSDHTSSRIEIKSALISAKRRCGCKIPVLAASIHSENDQSIQAQKKKNGNAKNIQSNLLQDAEYDVASKDAHPRPLSSTHLSNSVSNGSCLRVAYQGVRGAYSESAAQKAYPNCEAVPCEQFDTAFESVERWLVDRAVLPIENSLGGSIHRNYDLLLRHRLHIVGEVKYAVRHCLLANHGVKIEDLKRVLSHPQALAQCENTLTKLGLVREAVDDTAGAAKHVALQKLEDTGAVASSAAASIYGLNILAEDIQDDSDNVTRFLILAREPIIPGTDRPFKTSIVFSLEEGPGVLFKALAVFALRKINLTKIESRPLRKQPLRASDDGNSGLPKYFDYLFYVDFEASMADENAQNALRHLKHPRATRVHSRGLALEQLGFMCAVISVLKEDSFVHIIPLMALPDGSMGKLVIQQVTSPSVLHRDDALSDHCAGKDHRDCAGDQDCISMESGDELRSHPLAMELLWLILFTALNFRLSLEPAEVEMRSMLCSIGNGRMAVMARLLVAGSLSQNIAEEVSQQKFVTRYICRELHESDEPNLLGEEDMHVFGLMPMTDPLDLVCCNACKKPVMASQYAAHAEVCRLLNSAEEMTLELDGGTGCRKPPRKERKKLLTAYSNQATSVGERERSESIVADDSVASESHLDGQPRVPSCFSLDKKRNSASVDVASMMDGEGVIPENTDYSACAMPPPTKRYKFISTEHRLLSDDPETASGLEKVTSTVDPFSYIPVPLATKVYYSQRNTHLRSAVAYLHHAASSEGLQNNMMSSGISQESIMQLQALSQRGSLDAQTDGLTKEKRDPSVHQPDQILAQSSEMCVDKSGGCPPLTNFSNQCPVDNIQIPQTASNGMLRSKYLPKPYSFAGKPVLKFLDGANSHCFLNLGPPGCFSPCDDDDVRFSESPEVSRDQMLQVHVLIWVPRSWEVSEGSLELQKDVVFVMAIGSLGEGALVASIQREMKEFLTSRMRCLKPCIIAKSFLVHYKISAHVDGVAGHHGLQHRCNWMNHCLLCKTLSPDDDEDGYFAYQKFSFLGESPL</sequence>
<keyword evidence="2" id="KW-1185">Reference proteome</keyword>
<protein>
    <submittedName>
        <fullName evidence="1">Uncharacterized protein</fullName>
    </submittedName>
</protein>
<evidence type="ECO:0000313" key="2">
    <source>
        <dbReference type="Proteomes" id="UP000309997"/>
    </source>
</evidence>
<reference evidence="1 2" key="1">
    <citation type="journal article" date="2024" name="Plant Biotechnol. J.">
        <title>Genome and CRISPR/Cas9 system of a widespread forest tree (Populus alba) in the world.</title>
        <authorList>
            <person name="Liu Y.J."/>
            <person name="Jiang P.F."/>
            <person name="Han X.M."/>
            <person name="Li X.Y."/>
            <person name="Wang H.M."/>
            <person name="Wang Y.J."/>
            <person name="Wang X.X."/>
            <person name="Zeng Q.Y."/>
        </authorList>
    </citation>
    <scope>NUCLEOTIDE SEQUENCE [LARGE SCALE GENOMIC DNA]</scope>
    <source>
        <strain evidence="2">cv. PAL-ZL1</strain>
    </source>
</reference>
<gene>
    <name evidence="1" type="ORF">D5086_017156</name>
</gene>